<keyword evidence="4" id="KW-0720">Serine protease</keyword>
<evidence type="ECO:0000259" key="7">
    <source>
        <dbReference type="Pfam" id="PF00082"/>
    </source>
</evidence>
<evidence type="ECO:0000256" key="3">
    <source>
        <dbReference type="ARBA" id="ARBA00022801"/>
    </source>
</evidence>
<dbReference type="KEGG" id="fae:FAES_0432"/>
<dbReference type="GO" id="GO:0004252">
    <property type="term" value="F:serine-type endopeptidase activity"/>
    <property type="evidence" value="ECO:0007669"/>
    <property type="project" value="InterPro"/>
</dbReference>
<dbReference type="eggNOG" id="COG1404">
    <property type="taxonomic scope" value="Bacteria"/>
</dbReference>
<protein>
    <submittedName>
        <fullName evidence="9">Peptidase S8/S53 subtilisin kexin sedolisin</fullName>
    </submittedName>
</protein>
<feature type="chain" id="PRO_5003631015" evidence="6">
    <location>
        <begin position="21"/>
        <end position="1351"/>
    </location>
</feature>
<dbReference type="SUPFAM" id="SSF52743">
    <property type="entry name" value="Subtilisin-like"/>
    <property type="match status" value="1"/>
</dbReference>
<dbReference type="EMBL" id="HE796683">
    <property type="protein sequence ID" value="CCG98444.1"/>
    <property type="molecule type" value="Genomic_DNA"/>
</dbReference>
<dbReference type="InterPro" id="IPR023828">
    <property type="entry name" value="Peptidase_S8_Ser-AS"/>
</dbReference>
<evidence type="ECO:0000256" key="1">
    <source>
        <dbReference type="ARBA" id="ARBA00011073"/>
    </source>
</evidence>
<evidence type="ECO:0000259" key="8">
    <source>
        <dbReference type="Pfam" id="PF20009"/>
    </source>
</evidence>
<dbReference type="InterPro" id="IPR013783">
    <property type="entry name" value="Ig-like_fold"/>
</dbReference>
<organism evidence="9 10">
    <name type="scientific">Fibrella aestuarina BUZ 2</name>
    <dbReference type="NCBI Taxonomy" id="1166018"/>
    <lineage>
        <taxon>Bacteria</taxon>
        <taxon>Pseudomonadati</taxon>
        <taxon>Bacteroidota</taxon>
        <taxon>Cytophagia</taxon>
        <taxon>Cytophagales</taxon>
        <taxon>Spirosomataceae</taxon>
        <taxon>Fibrella</taxon>
    </lineage>
</organism>
<dbReference type="InterPro" id="IPR015500">
    <property type="entry name" value="Peptidase_S8_subtilisin-rel"/>
</dbReference>
<dbReference type="InterPro" id="IPR008979">
    <property type="entry name" value="Galactose-bd-like_sf"/>
</dbReference>
<feature type="signal peptide" evidence="6">
    <location>
        <begin position="1"/>
        <end position="20"/>
    </location>
</feature>
<evidence type="ECO:0000313" key="10">
    <source>
        <dbReference type="Proteomes" id="UP000011058"/>
    </source>
</evidence>
<dbReference type="InterPro" id="IPR034058">
    <property type="entry name" value="TagA/B/C/D_pept_dom"/>
</dbReference>
<dbReference type="PATRIC" id="fig|1166018.3.peg.441"/>
<comment type="similarity">
    <text evidence="1 5">Belongs to the peptidase S8 family.</text>
</comment>
<comment type="caution">
    <text evidence="5">Lacks conserved residue(s) required for the propagation of feature annotation.</text>
</comment>
<dbReference type="PANTHER" id="PTHR43399">
    <property type="entry name" value="SUBTILISIN-RELATED"/>
    <property type="match status" value="1"/>
</dbReference>
<dbReference type="PRINTS" id="PR00723">
    <property type="entry name" value="SUBTILISIN"/>
</dbReference>
<evidence type="ECO:0000313" key="9">
    <source>
        <dbReference type="EMBL" id="CCG98444.1"/>
    </source>
</evidence>
<dbReference type="CDD" id="cd04842">
    <property type="entry name" value="Peptidases_S8_Kp43_protease"/>
    <property type="match status" value="1"/>
</dbReference>
<sequence>MTQFYRLAGLLAFLSSSVLAQPLPQYSAAQRSRLQALQQTLSQEQTSNYQRALTVATQRGRQAIEPAGNGHVQILRGIDEITGNLLYDISFTNVRAAETTRTTSLYSGGSLGVNLRGGSASVKDRLGMWEIAATYTGHPEFQGRVVQQDITSSIDREADDVNHATHVGGTLVAAGLNPLVRGMASGANLKAWDASSDVSEMTGAGQNLLLSNHSYGSIAGWRYNSSRTTTNKWEWWGDTTLSATQDFKFGQYDNTARAWDVVAAAAPYYLITKSAGNNHAEGGPPAGEAYFLVQHSSRRSTTPRETQVGYDNIPTYGNAKNILTVGAVSRLSNGYNRPGDVSIASFSSWGPTDDGRIKPDIVGMGVNVTSTVSSASFAYGTESGTSMSSPNVSGSLLLLQEYFASLNASKVMRASTLKALVLHTADEAGDAPGPDYRFGWGLLNVEKAAQVIRNAERTHVLDERTLAQGATYSLSVVASGRGPLVATIAWTDPEGTAQTGAARINDRTPKLVNDLDLRLADGTTTTSPWVLDPENPASAATRGDNIRDNVEQVYVANPVPGRTYVLTISHKGTLRNNAQDYGLVISGAGGVAYCASAASSSGDSKIARVQFANVDQAGATGCTTYTDFTSATTVAEVQPSQPVPITVTTGTCGAARSVVVKTFADWNANGSFTDAGELLGTSTVLTGPGTFVGSLTAPASVTAGSIVRLRIVVVETADANAVQPCGNYGAGETQDYLLRIIRSQNDVAVTTLPSASPLCAGTETVSVRVRNLGGNDQANLPVTVTVTRDNQPVATFNSTITQLRAYRDTQLAFTLPTSVTLLPGQTYRFTTRIQLPSDQDTTNNSFTETRTVGASSLVGNFAAVTCTGDPALQLQNTGQGTAFWYDAAVGGTLLAAGNRTSIASRPTVYASLNDFAGRLGPVSKTDFQGGSYAGNFGPQPLISTNVPLRIDRARIYTGAAGRLTFSVRRFDETVISSVTLDVQATRTLPASATIAGGQQANDPNDQGAVYPLNLSIPEPGDYKIAIEYEEGVTIFRSNSATAGFSFPYQLRSQSGDVIASSKGSLFQQATGVMDTLRTAWYYFYDMQLRPLDCPSAQRVAVTPSVRPAPTVRASAIGSTSVCQGGAVTLLGTATTAVAGETFGYQWLRDGQPIAGATSLTYAASEAGSYSLQLISSCSPISSSAIAVTVRPAQQPTVAQSGNVLSSNALTGNQWLLAGVPIAGATSQTYVATQTGRYSVRANVGGCGEATSAETFVTILAVEPALSASLRVFPNPTANRLTVEIDAAASATTPTVRLLDVRGALQQQQLMAQQGSKYQVILELANLPAGMFFVQILHDPTKPLAVKAVLKQ</sequence>
<dbReference type="RefSeq" id="WP_015329544.1">
    <property type="nucleotide sequence ID" value="NC_020054.1"/>
</dbReference>
<evidence type="ECO:0000256" key="6">
    <source>
        <dbReference type="SAM" id="SignalP"/>
    </source>
</evidence>
<dbReference type="Pfam" id="PF00082">
    <property type="entry name" value="Peptidase_S8"/>
    <property type="match status" value="1"/>
</dbReference>
<dbReference type="Pfam" id="PF20009">
    <property type="entry name" value="GEVED"/>
    <property type="match status" value="1"/>
</dbReference>
<name>I0K2U1_9BACT</name>
<evidence type="ECO:0000256" key="5">
    <source>
        <dbReference type="PROSITE-ProRule" id="PRU01240"/>
    </source>
</evidence>
<dbReference type="SUPFAM" id="SSF49785">
    <property type="entry name" value="Galactose-binding domain-like"/>
    <property type="match status" value="1"/>
</dbReference>
<dbReference type="PROSITE" id="PS51892">
    <property type="entry name" value="SUBTILASE"/>
    <property type="match status" value="1"/>
</dbReference>
<dbReference type="Gene3D" id="2.60.120.380">
    <property type="match status" value="1"/>
</dbReference>
<dbReference type="Gene3D" id="3.40.50.200">
    <property type="entry name" value="Peptidase S8/S53 domain"/>
    <property type="match status" value="1"/>
</dbReference>
<accession>I0K2U1</accession>
<dbReference type="InterPro" id="IPR000209">
    <property type="entry name" value="Peptidase_S8/S53_dom"/>
</dbReference>
<dbReference type="InterPro" id="IPR045474">
    <property type="entry name" value="GEVED"/>
</dbReference>
<dbReference type="PROSITE" id="PS00138">
    <property type="entry name" value="SUBTILASE_SER"/>
    <property type="match status" value="1"/>
</dbReference>
<feature type="domain" description="Peptidase S8/S53" evidence="7">
    <location>
        <begin position="155"/>
        <end position="441"/>
    </location>
</feature>
<evidence type="ECO:0000256" key="2">
    <source>
        <dbReference type="ARBA" id="ARBA00022670"/>
    </source>
</evidence>
<dbReference type="Proteomes" id="UP000011058">
    <property type="component" value="Chromosome"/>
</dbReference>
<dbReference type="HOGENOM" id="CLU_266093_0_0_10"/>
<proteinExistence type="inferred from homology"/>
<dbReference type="OrthoDB" id="9792152at2"/>
<keyword evidence="3" id="KW-0378">Hydrolase</keyword>
<dbReference type="STRING" id="1166018.FAES_0432"/>
<evidence type="ECO:0000256" key="4">
    <source>
        <dbReference type="ARBA" id="ARBA00022825"/>
    </source>
</evidence>
<dbReference type="PANTHER" id="PTHR43399:SF4">
    <property type="entry name" value="CELL WALL-ASSOCIATED PROTEASE"/>
    <property type="match status" value="1"/>
</dbReference>
<keyword evidence="2" id="KW-0645">Protease</keyword>
<feature type="domain" description="GEVED" evidence="8">
    <location>
        <begin position="660"/>
        <end position="738"/>
    </location>
</feature>
<reference evidence="9 10" key="1">
    <citation type="journal article" date="2012" name="J. Bacteriol.">
        <title>Genome Sequence of Fibrella aestuarina BUZ 2T, a Filamentous Marine Bacterium.</title>
        <authorList>
            <person name="Filippini M."/>
            <person name="Qi W."/>
            <person name="Blom J."/>
            <person name="Goesmann A."/>
            <person name="Smits T.H."/>
            <person name="Bagheri H.C."/>
        </authorList>
    </citation>
    <scope>NUCLEOTIDE SEQUENCE [LARGE SCALE GENOMIC DNA]</scope>
    <source>
        <strain evidence="10">BUZ 2T</strain>
    </source>
</reference>
<dbReference type="Gene3D" id="2.60.40.10">
    <property type="entry name" value="Immunoglobulins"/>
    <property type="match status" value="2"/>
</dbReference>
<keyword evidence="6" id="KW-0732">Signal</keyword>
<keyword evidence="10" id="KW-1185">Reference proteome</keyword>
<dbReference type="InterPro" id="IPR036852">
    <property type="entry name" value="Peptidase_S8/S53_dom_sf"/>
</dbReference>
<dbReference type="InterPro" id="IPR051048">
    <property type="entry name" value="Peptidase_S8/S53_subtilisin"/>
</dbReference>
<dbReference type="GO" id="GO:0006508">
    <property type="term" value="P:proteolysis"/>
    <property type="evidence" value="ECO:0007669"/>
    <property type="project" value="UniProtKB-KW"/>
</dbReference>
<gene>
    <name evidence="9" type="ORF">FAES_0432</name>
</gene>